<keyword evidence="2" id="KW-1185">Reference proteome</keyword>
<gene>
    <name evidence="1" type="ORF">IU514_15125</name>
</gene>
<evidence type="ECO:0000313" key="2">
    <source>
        <dbReference type="Proteomes" id="UP001429984"/>
    </source>
</evidence>
<dbReference type="Proteomes" id="UP001429984">
    <property type="component" value="Unassembled WGS sequence"/>
</dbReference>
<dbReference type="EMBL" id="JADLZT010000008">
    <property type="protein sequence ID" value="MBF6025364.1"/>
    <property type="molecule type" value="Genomic_DNA"/>
</dbReference>
<dbReference type="RefSeq" id="WP_194931967.1">
    <property type="nucleotide sequence ID" value="NZ_JADLZT010000008.1"/>
</dbReference>
<name>A0ABS0BEC5_9GAMM</name>
<proteinExistence type="predicted"/>
<sequence>MLVVVGVLIYRVASVPVPDAARPVSKAAPTIEAPSAASTVESVPVEAPIAVPTPEQSREASWRAAREEAIRVQQELRAQELARKSAEQVQAKSVRCIEGQRMKRVENGWVQAGHC</sequence>
<organism evidence="1 2">
    <name type="scientific">Lysobacter niastensis</name>
    <dbReference type="NCBI Taxonomy" id="380629"/>
    <lineage>
        <taxon>Bacteria</taxon>
        <taxon>Pseudomonadati</taxon>
        <taxon>Pseudomonadota</taxon>
        <taxon>Gammaproteobacteria</taxon>
        <taxon>Lysobacterales</taxon>
        <taxon>Lysobacteraceae</taxon>
        <taxon>Lysobacter</taxon>
    </lineage>
</organism>
<protein>
    <submittedName>
        <fullName evidence="1">Uncharacterized protein</fullName>
    </submittedName>
</protein>
<comment type="caution">
    <text evidence="1">The sequence shown here is derived from an EMBL/GenBank/DDBJ whole genome shotgun (WGS) entry which is preliminary data.</text>
</comment>
<accession>A0ABS0BEC5</accession>
<reference evidence="1 2" key="1">
    <citation type="submission" date="2020-11" db="EMBL/GenBank/DDBJ databases">
        <title>Draft Genome Sequence and Secondary Metabolite Biosynthetic Potential of the Lysobacter niastensis Type strain DSM 18481.</title>
        <authorList>
            <person name="Turrini P."/>
            <person name="Artuso I."/>
            <person name="Tescari M."/>
            <person name="Lugli G.A."/>
            <person name="Frangipani E."/>
            <person name="Ventura M."/>
            <person name="Visca P."/>
        </authorList>
    </citation>
    <scope>NUCLEOTIDE SEQUENCE [LARGE SCALE GENOMIC DNA]</scope>
    <source>
        <strain evidence="1 2">DSM 18481</strain>
    </source>
</reference>
<evidence type="ECO:0000313" key="1">
    <source>
        <dbReference type="EMBL" id="MBF6025364.1"/>
    </source>
</evidence>